<evidence type="ECO:0000313" key="2">
    <source>
        <dbReference type="Proteomes" id="UP000663722"/>
    </source>
</evidence>
<organism evidence="1 2">
    <name type="scientific">Desulfonema magnum</name>
    <dbReference type="NCBI Taxonomy" id="45655"/>
    <lineage>
        <taxon>Bacteria</taxon>
        <taxon>Pseudomonadati</taxon>
        <taxon>Thermodesulfobacteriota</taxon>
        <taxon>Desulfobacteria</taxon>
        <taxon>Desulfobacterales</taxon>
        <taxon>Desulfococcaceae</taxon>
        <taxon>Desulfonema</taxon>
    </lineage>
</organism>
<sequence>MFAKKRINHSVQKRRIMNFVTALKIFIFCLFCLNLMLSVAQARTLKMVHIESEPFYFTNESGKSQGILIDLVDKVMKKAGYQWNTISYPAKRMVQSIVRGDADMWLGLPTLPGFKGTTVIGRHEIAKATQCAYTKGENPPIINKEDLSGKTLITLIGYSYGGWIHYIKNPANHVKYHEVFSNDLAFKMLRAKRADYLLSYKRVSEIILKKMDFPELRFNEISAMGLKFVVSKKNA</sequence>
<dbReference type="EMBL" id="CP061800">
    <property type="protein sequence ID" value="QTA85578.1"/>
    <property type="molecule type" value="Genomic_DNA"/>
</dbReference>
<gene>
    <name evidence="1" type="ORF">dnm_015890</name>
</gene>
<protein>
    <submittedName>
        <fullName evidence="1">ABC transporter, solute-binding protein family 3</fullName>
    </submittedName>
</protein>
<dbReference type="Gene3D" id="3.40.190.10">
    <property type="entry name" value="Periplasmic binding protein-like II"/>
    <property type="match status" value="2"/>
</dbReference>
<dbReference type="KEGG" id="dmm:dnm_015890"/>
<name>A0A975BHT4_9BACT</name>
<accession>A0A975BHT4</accession>
<proteinExistence type="predicted"/>
<dbReference type="SUPFAM" id="SSF53850">
    <property type="entry name" value="Periplasmic binding protein-like II"/>
    <property type="match status" value="1"/>
</dbReference>
<reference evidence="1" key="1">
    <citation type="journal article" date="2021" name="Microb. Physiol.">
        <title>Proteogenomic Insights into the Physiology of Marine, Sulfate-Reducing, Filamentous Desulfonema limicola and Desulfonema magnum.</title>
        <authorList>
            <person name="Schnaars V."/>
            <person name="Wohlbrand L."/>
            <person name="Scheve S."/>
            <person name="Hinrichs C."/>
            <person name="Reinhardt R."/>
            <person name="Rabus R."/>
        </authorList>
    </citation>
    <scope>NUCLEOTIDE SEQUENCE</scope>
    <source>
        <strain evidence="1">4be13</strain>
    </source>
</reference>
<keyword evidence="2" id="KW-1185">Reference proteome</keyword>
<evidence type="ECO:0000313" key="1">
    <source>
        <dbReference type="EMBL" id="QTA85578.1"/>
    </source>
</evidence>
<dbReference type="AlphaFoldDB" id="A0A975BHT4"/>
<dbReference type="Proteomes" id="UP000663722">
    <property type="component" value="Chromosome"/>
</dbReference>